<name>A0A381VE53_9ZZZZ</name>
<feature type="transmembrane region" description="Helical" evidence="6">
    <location>
        <begin position="76"/>
        <end position="95"/>
    </location>
</feature>
<evidence type="ECO:0000256" key="1">
    <source>
        <dbReference type="ARBA" id="ARBA00004651"/>
    </source>
</evidence>
<evidence type="ECO:0008006" key="8">
    <source>
        <dbReference type="Google" id="ProtNLM"/>
    </source>
</evidence>
<keyword evidence="4 6" id="KW-1133">Transmembrane helix</keyword>
<dbReference type="CDD" id="cd06581">
    <property type="entry name" value="TM_PBP1_LivM_like"/>
    <property type="match status" value="1"/>
</dbReference>
<evidence type="ECO:0000256" key="5">
    <source>
        <dbReference type="ARBA" id="ARBA00023136"/>
    </source>
</evidence>
<feature type="transmembrane region" description="Helical" evidence="6">
    <location>
        <begin position="50"/>
        <end position="69"/>
    </location>
</feature>
<evidence type="ECO:0000256" key="4">
    <source>
        <dbReference type="ARBA" id="ARBA00022989"/>
    </source>
</evidence>
<keyword evidence="3 6" id="KW-0812">Transmembrane</keyword>
<organism evidence="7">
    <name type="scientific">marine metagenome</name>
    <dbReference type="NCBI Taxonomy" id="408172"/>
    <lineage>
        <taxon>unclassified sequences</taxon>
        <taxon>metagenomes</taxon>
        <taxon>ecological metagenomes</taxon>
    </lineage>
</organism>
<comment type="subcellular location">
    <subcellularLocation>
        <location evidence="1">Cell membrane</location>
        <topology evidence="1">Multi-pass membrane protein</topology>
    </subcellularLocation>
</comment>
<dbReference type="GO" id="GO:0005886">
    <property type="term" value="C:plasma membrane"/>
    <property type="evidence" value="ECO:0007669"/>
    <property type="project" value="UniProtKB-SubCell"/>
</dbReference>
<feature type="transmembrane region" description="Helical" evidence="6">
    <location>
        <begin position="101"/>
        <end position="123"/>
    </location>
</feature>
<dbReference type="InterPro" id="IPR001851">
    <property type="entry name" value="ABC_transp_permease"/>
</dbReference>
<dbReference type="PANTHER" id="PTHR30482:SF5">
    <property type="entry name" value="ABC TRANSPORTER PERMEASE PROTEIN"/>
    <property type="match status" value="1"/>
</dbReference>
<keyword evidence="5 6" id="KW-0472">Membrane</keyword>
<feature type="transmembrane region" description="Helical" evidence="6">
    <location>
        <begin position="269"/>
        <end position="297"/>
    </location>
</feature>
<dbReference type="PANTHER" id="PTHR30482">
    <property type="entry name" value="HIGH-AFFINITY BRANCHED-CHAIN AMINO ACID TRANSPORT SYSTEM PERMEASE"/>
    <property type="match status" value="1"/>
</dbReference>
<evidence type="ECO:0000313" key="7">
    <source>
        <dbReference type="EMBL" id="SVA37673.1"/>
    </source>
</evidence>
<feature type="transmembrane region" description="Helical" evidence="6">
    <location>
        <begin position="318"/>
        <end position="341"/>
    </location>
</feature>
<sequence length="354" mass="39018">MLYRESGQFKTSYQRDMAIFPIRQDRWSLIAVLIFSVVGVPLIASDHMIAGYLVPFLIWSMAAVGLNILTGYTGQLSLGHGAFMMVGAYSAYNLAVRIPELPIVLVFILSGLIAAIFGVLVGSPSLRIKGFYLAVATLAAQFFVEWVFGTFSWFTGGMMSMVLDTPPMIILGYRISSALDNYYLVLAFVVVMTLVAKNLVRSEIGRAWMAIRDMDVAAEVIGIRPLYTKLSAFAVSSFYGGVAGALYGFCYVKSVDFTAFDLFVSLKVLFMIIIGGLGSILGCYLGAAFIVILPILINTWGSQFSQNVPADLISNLEHMIFGGLIIFFLIVEPHGLARLWMTTKEKLRLWPFPH</sequence>
<proteinExistence type="predicted"/>
<keyword evidence="2" id="KW-1003">Cell membrane</keyword>
<protein>
    <recommendedName>
        <fullName evidence="8">Branched-chain amino acid ABC transporter permease</fullName>
    </recommendedName>
</protein>
<feature type="transmembrane region" description="Helical" evidence="6">
    <location>
        <begin position="230"/>
        <end position="249"/>
    </location>
</feature>
<feature type="transmembrane region" description="Helical" evidence="6">
    <location>
        <begin position="27"/>
        <end position="44"/>
    </location>
</feature>
<dbReference type="Pfam" id="PF02653">
    <property type="entry name" value="BPD_transp_2"/>
    <property type="match status" value="1"/>
</dbReference>
<feature type="transmembrane region" description="Helical" evidence="6">
    <location>
        <begin position="130"/>
        <end position="154"/>
    </location>
</feature>
<dbReference type="GO" id="GO:0015658">
    <property type="term" value="F:branched-chain amino acid transmembrane transporter activity"/>
    <property type="evidence" value="ECO:0007669"/>
    <property type="project" value="InterPro"/>
</dbReference>
<reference evidence="7" key="1">
    <citation type="submission" date="2018-05" db="EMBL/GenBank/DDBJ databases">
        <authorList>
            <person name="Lanie J.A."/>
            <person name="Ng W.-L."/>
            <person name="Kazmierczak K.M."/>
            <person name="Andrzejewski T.M."/>
            <person name="Davidsen T.M."/>
            <person name="Wayne K.J."/>
            <person name="Tettelin H."/>
            <person name="Glass J.I."/>
            <person name="Rusch D."/>
            <person name="Podicherti R."/>
            <person name="Tsui H.-C.T."/>
            <person name="Winkler M.E."/>
        </authorList>
    </citation>
    <scope>NUCLEOTIDE SEQUENCE</scope>
</reference>
<gene>
    <name evidence="7" type="ORF">METZ01_LOCUS90527</name>
</gene>
<evidence type="ECO:0000256" key="6">
    <source>
        <dbReference type="SAM" id="Phobius"/>
    </source>
</evidence>
<evidence type="ECO:0000256" key="3">
    <source>
        <dbReference type="ARBA" id="ARBA00022692"/>
    </source>
</evidence>
<evidence type="ECO:0000256" key="2">
    <source>
        <dbReference type="ARBA" id="ARBA00022475"/>
    </source>
</evidence>
<dbReference type="AlphaFoldDB" id="A0A381VE53"/>
<accession>A0A381VE53</accession>
<dbReference type="InterPro" id="IPR043428">
    <property type="entry name" value="LivM-like"/>
</dbReference>
<dbReference type="EMBL" id="UINC01008368">
    <property type="protein sequence ID" value="SVA37673.1"/>
    <property type="molecule type" value="Genomic_DNA"/>
</dbReference>